<dbReference type="Proteomes" id="UP000184452">
    <property type="component" value="Unassembled WGS sequence"/>
</dbReference>
<dbReference type="AlphaFoldDB" id="A0A1M6CIE7"/>
<name>A0A1M6CIE7_9ACTN</name>
<accession>A0A1M6CIE7</accession>
<protein>
    <submittedName>
        <fullName evidence="2">Uncharacterized protein</fullName>
    </submittedName>
</protein>
<proteinExistence type="predicted"/>
<organism evidence="2 3">
    <name type="scientific">Nocardiopsis flavescens</name>
    <dbReference type="NCBI Taxonomy" id="758803"/>
    <lineage>
        <taxon>Bacteria</taxon>
        <taxon>Bacillati</taxon>
        <taxon>Actinomycetota</taxon>
        <taxon>Actinomycetes</taxon>
        <taxon>Streptosporangiales</taxon>
        <taxon>Nocardiopsidaceae</taxon>
        <taxon>Nocardiopsis</taxon>
    </lineage>
</organism>
<dbReference type="RefSeq" id="WP_073374763.1">
    <property type="nucleotide sequence ID" value="NZ_FQZK01000001.1"/>
</dbReference>
<gene>
    <name evidence="2" type="ORF">SAMN05421803_101709</name>
</gene>
<keyword evidence="1" id="KW-0472">Membrane</keyword>
<keyword evidence="3" id="KW-1185">Reference proteome</keyword>
<sequence>MSGTNDHRPLIAVVGSFSAERDYRPPLTDPGGLRNACEEIGGEIARRGCDLLVFSGKEKYAETAAARGFLAASEAGPRTVVARLARHQQYTLEPGPESGARIRVVRDPSGEWEVPYYRALMETDGIVLAGGGRSTRVTGILALAQEIPVAPVSVFGAAAEQVWVHLDRTRNRATDEDLALLGGPWTDTSAGDLVDGLLRQAGERAREAARRRRAERRARFPERSGLLTAAAFLIASLACLVGISAAPDGPVGFAAMVAGPMFAAMAGALIRDSFGAEQEALKAVVRGLGAGVVSVLLFLSAQLLLNPEALQENVALLRLSFFLIPVGFTAGFTFDLVFDRLRRAELLRPPELAAPHQQQQDAGAAPPS</sequence>
<dbReference type="EMBL" id="FQZK01000001">
    <property type="protein sequence ID" value="SHI60478.1"/>
    <property type="molecule type" value="Genomic_DNA"/>
</dbReference>
<dbReference type="OrthoDB" id="3423972at2"/>
<feature type="transmembrane region" description="Helical" evidence="1">
    <location>
        <begin position="283"/>
        <end position="305"/>
    </location>
</feature>
<feature type="transmembrane region" description="Helical" evidence="1">
    <location>
        <begin position="317"/>
        <end position="338"/>
    </location>
</feature>
<keyword evidence="1" id="KW-0812">Transmembrane</keyword>
<keyword evidence="1" id="KW-1133">Transmembrane helix</keyword>
<evidence type="ECO:0000313" key="2">
    <source>
        <dbReference type="EMBL" id="SHI60478.1"/>
    </source>
</evidence>
<reference evidence="2 3" key="1">
    <citation type="submission" date="2016-11" db="EMBL/GenBank/DDBJ databases">
        <authorList>
            <person name="Jaros S."/>
            <person name="Januszkiewicz K."/>
            <person name="Wedrychowicz H."/>
        </authorList>
    </citation>
    <scope>NUCLEOTIDE SEQUENCE [LARGE SCALE GENOMIC DNA]</scope>
    <source>
        <strain evidence="2 3">CGMCC 4.5723</strain>
    </source>
</reference>
<evidence type="ECO:0000256" key="1">
    <source>
        <dbReference type="SAM" id="Phobius"/>
    </source>
</evidence>
<feature type="transmembrane region" description="Helical" evidence="1">
    <location>
        <begin position="251"/>
        <end position="271"/>
    </location>
</feature>
<feature type="transmembrane region" description="Helical" evidence="1">
    <location>
        <begin position="226"/>
        <end position="245"/>
    </location>
</feature>
<dbReference type="STRING" id="758803.SAMN05421803_101709"/>
<evidence type="ECO:0000313" key="3">
    <source>
        <dbReference type="Proteomes" id="UP000184452"/>
    </source>
</evidence>